<dbReference type="PANTHER" id="PTHR43080:SF2">
    <property type="entry name" value="CBS DOMAIN-CONTAINING PROTEIN"/>
    <property type="match status" value="1"/>
</dbReference>
<dbReference type="KEGG" id="bgok:Pr1d_10520"/>
<dbReference type="Proteomes" id="UP000323917">
    <property type="component" value="Chromosome"/>
</dbReference>
<sequence>MGLHENMHSETVSRLALREPVVVQETSTIGEAVTAMRKHQLGCAIVLSPNRVPIGLFPESELTRLLSKNSDVIDEPISKHLKKDWPTVKLTDPIARVLDALESYNVRFLIVVNEDGQLAGLTGQKGLMEYVAEHFPGQVNVQRIGGNPYPVEREGA</sequence>
<keyword evidence="5" id="KW-1185">Reference proteome</keyword>
<keyword evidence="1 2" id="KW-0129">CBS domain</keyword>
<organism evidence="4 5">
    <name type="scientific">Bythopirellula goksoeyrii</name>
    <dbReference type="NCBI Taxonomy" id="1400387"/>
    <lineage>
        <taxon>Bacteria</taxon>
        <taxon>Pseudomonadati</taxon>
        <taxon>Planctomycetota</taxon>
        <taxon>Planctomycetia</taxon>
        <taxon>Pirellulales</taxon>
        <taxon>Lacipirellulaceae</taxon>
        <taxon>Bythopirellula</taxon>
    </lineage>
</organism>
<dbReference type="PANTHER" id="PTHR43080">
    <property type="entry name" value="CBS DOMAIN-CONTAINING PROTEIN CBSX3, MITOCHONDRIAL"/>
    <property type="match status" value="1"/>
</dbReference>
<dbReference type="CDD" id="cd02205">
    <property type="entry name" value="CBS_pair_SF"/>
    <property type="match status" value="1"/>
</dbReference>
<evidence type="ECO:0000313" key="4">
    <source>
        <dbReference type="EMBL" id="QEG33782.1"/>
    </source>
</evidence>
<evidence type="ECO:0000259" key="3">
    <source>
        <dbReference type="PROSITE" id="PS51371"/>
    </source>
</evidence>
<protein>
    <submittedName>
        <fullName evidence="4">Inosine 5-monophosphate dehydrogenase</fullName>
    </submittedName>
</protein>
<dbReference type="InterPro" id="IPR000644">
    <property type="entry name" value="CBS_dom"/>
</dbReference>
<proteinExistence type="predicted"/>
<dbReference type="SMART" id="SM00116">
    <property type="entry name" value="CBS"/>
    <property type="match status" value="2"/>
</dbReference>
<evidence type="ECO:0000256" key="1">
    <source>
        <dbReference type="ARBA" id="ARBA00023122"/>
    </source>
</evidence>
<dbReference type="PROSITE" id="PS51371">
    <property type="entry name" value="CBS"/>
    <property type="match status" value="2"/>
</dbReference>
<accession>A0A5B9Q8M3</accession>
<dbReference type="InterPro" id="IPR046342">
    <property type="entry name" value="CBS_dom_sf"/>
</dbReference>
<dbReference type="AlphaFoldDB" id="A0A5B9Q8M3"/>
<dbReference type="EMBL" id="CP042913">
    <property type="protein sequence ID" value="QEG33782.1"/>
    <property type="molecule type" value="Genomic_DNA"/>
</dbReference>
<name>A0A5B9Q8M3_9BACT</name>
<feature type="domain" description="CBS" evidence="3">
    <location>
        <begin position="16"/>
        <end position="72"/>
    </location>
</feature>
<dbReference type="Pfam" id="PF00571">
    <property type="entry name" value="CBS"/>
    <property type="match status" value="2"/>
</dbReference>
<gene>
    <name evidence="4" type="ORF">Pr1d_10520</name>
</gene>
<reference evidence="4 5" key="1">
    <citation type="submission" date="2019-08" db="EMBL/GenBank/DDBJ databases">
        <title>Deep-cultivation of Planctomycetes and their phenomic and genomic characterization uncovers novel biology.</title>
        <authorList>
            <person name="Wiegand S."/>
            <person name="Jogler M."/>
            <person name="Boedeker C."/>
            <person name="Pinto D."/>
            <person name="Vollmers J."/>
            <person name="Rivas-Marin E."/>
            <person name="Kohn T."/>
            <person name="Peeters S.H."/>
            <person name="Heuer A."/>
            <person name="Rast P."/>
            <person name="Oberbeckmann S."/>
            <person name="Bunk B."/>
            <person name="Jeske O."/>
            <person name="Meyerdierks A."/>
            <person name="Storesund J.E."/>
            <person name="Kallscheuer N."/>
            <person name="Luecker S."/>
            <person name="Lage O.M."/>
            <person name="Pohl T."/>
            <person name="Merkel B.J."/>
            <person name="Hornburger P."/>
            <person name="Mueller R.-W."/>
            <person name="Bruemmer F."/>
            <person name="Labrenz M."/>
            <person name="Spormann A.M."/>
            <person name="Op den Camp H."/>
            <person name="Overmann J."/>
            <person name="Amann R."/>
            <person name="Jetten M.S.M."/>
            <person name="Mascher T."/>
            <person name="Medema M.H."/>
            <person name="Devos D.P."/>
            <person name="Kaster A.-K."/>
            <person name="Ovreas L."/>
            <person name="Rohde M."/>
            <person name="Galperin M.Y."/>
            <person name="Jogler C."/>
        </authorList>
    </citation>
    <scope>NUCLEOTIDE SEQUENCE [LARGE SCALE GENOMIC DNA]</scope>
    <source>
        <strain evidence="4 5">Pr1d</strain>
    </source>
</reference>
<dbReference type="Gene3D" id="3.10.580.10">
    <property type="entry name" value="CBS-domain"/>
    <property type="match status" value="1"/>
</dbReference>
<dbReference type="InterPro" id="IPR051257">
    <property type="entry name" value="Diverse_CBS-Domain"/>
</dbReference>
<feature type="domain" description="CBS" evidence="3">
    <location>
        <begin position="81"/>
        <end position="139"/>
    </location>
</feature>
<evidence type="ECO:0000313" key="5">
    <source>
        <dbReference type="Proteomes" id="UP000323917"/>
    </source>
</evidence>
<evidence type="ECO:0000256" key="2">
    <source>
        <dbReference type="PROSITE-ProRule" id="PRU00703"/>
    </source>
</evidence>
<dbReference type="SUPFAM" id="SSF54631">
    <property type="entry name" value="CBS-domain pair"/>
    <property type="match status" value="1"/>
</dbReference>